<evidence type="ECO:0000313" key="7">
    <source>
        <dbReference type="Proteomes" id="UP001285636"/>
    </source>
</evidence>
<dbReference type="InterPro" id="IPR042099">
    <property type="entry name" value="ANL_N_sf"/>
</dbReference>
<keyword evidence="3" id="KW-0547">Nucleotide-binding</keyword>
<dbReference type="GO" id="GO:0006637">
    <property type="term" value="P:acyl-CoA metabolic process"/>
    <property type="evidence" value="ECO:0007669"/>
    <property type="project" value="TreeGrafter"/>
</dbReference>
<dbReference type="PANTHER" id="PTHR43605">
    <property type="entry name" value="ACYL-COENZYME A SYNTHETASE"/>
    <property type="match status" value="1"/>
</dbReference>
<sequence length="86" mass="9598">KTITYDELNRKANQLANGFTSLGLQKGDKVVVMTTRLIETYIIYLASLKAGIVISPASELLRAKDLVYRLNHSEAKAVICYSPFIH</sequence>
<dbReference type="InterPro" id="IPR051087">
    <property type="entry name" value="Mitochondrial_ACSM"/>
</dbReference>
<protein>
    <submittedName>
        <fullName evidence="6">AMP-binding protein</fullName>
    </submittedName>
</protein>
<name>A0AAJ2U3X8_ALKPS</name>
<evidence type="ECO:0000256" key="3">
    <source>
        <dbReference type="ARBA" id="ARBA00022741"/>
    </source>
</evidence>
<evidence type="ECO:0000313" key="6">
    <source>
        <dbReference type="EMBL" id="MDV2888044.1"/>
    </source>
</evidence>
<dbReference type="SUPFAM" id="SSF56801">
    <property type="entry name" value="Acetyl-CoA synthetase-like"/>
    <property type="match status" value="1"/>
</dbReference>
<dbReference type="GO" id="GO:0006633">
    <property type="term" value="P:fatty acid biosynthetic process"/>
    <property type="evidence" value="ECO:0007669"/>
    <property type="project" value="TreeGrafter"/>
</dbReference>
<comment type="caution">
    <text evidence="6">The sequence shown here is derived from an EMBL/GenBank/DDBJ whole genome shotgun (WGS) entry which is preliminary data.</text>
</comment>
<organism evidence="6 7">
    <name type="scientific">Alkalihalophilus pseudofirmus</name>
    <name type="common">Bacillus pseudofirmus</name>
    <dbReference type="NCBI Taxonomy" id="79885"/>
    <lineage>
        <taxon>Bacteria</taxon>
        <taxon>Bacillati</taxon>
        <taxon>Bacillota</taxon>
        <taxon>Bacilli</taxon>
        <taxon>Bacillales</taxon>
        <taxon>Bacillaceae</taxon>
        <taxon>Alkalihalophilus</taxon>
    </lineage>
</organism>
<dbReference type="PANTHER" id="PTHR43605:SF10">
    <property type="entry name" value="ACYL-COA SYNTHETASE MEDIUM CHAIN FAMILY MEMBER 3"/>
    <property type="match status" value="1"/>
</dbReference>
<dbReference type="AlphaFoldDB" id="A0AAJ2U3X8"/>
<feature type="domain" description="AMP-dependent synthetase/ligase" evidence="5">
    <location>
        <begin position="2"/>
        <end position="80"/>
    </location>
</feature>
<dbReference type="Pfam" id="PF00501">
    <property type="entry name" value="AMP-binding"/>
    <property type="match status" value="1"/>
</dbReference>
<keyword evidence="4" id="KW-0067">ATP-binding</keyword>
<dbReference type="Gene3D" id="3.40.50.12780">
    <property type="entry name" value="N-terminal domain of ligase-like"/>
    <property type="match status" value="1"/>
</dbReference>
<dbReference type="EMBL" id="JAWJAY010000853">
    <property type="protein sequence ID" value="MDV2888044.1"/>
    <property type="molecule type" value="Genomic_DNA"/>
</dbReference>
<gene>
    <name evidence="6" type="ORF">RYX45_23045</name>
</gene>
<dbReference type="GO" id="GO:0015645">
    <property type="term" value="F:fatty acid ligase activity"/>
    <property type="evidence" value="ECO:0007669"/>
    <property type="project" value="TreeGrafter"/>
</dbReference>
<dbReference type="InterPro" id="IPR000873">
    <property type="entry name" value="AMP-dep_synth/lig_dom"/>
</dbReference>
<keyword evidence="2" id="KW-0436">Ligase</keyword>
<evidence type="ECO:0000256" key="1">
    <source>
        <dbReference type="ARBA" id="ARBA00006432"/>
    </source>
</evidence>
<feature type="non-terminal residue" evidence="6">
    <location>
        <position position="86"/>
    </location>
</feature>
<dbReference type="Proteomes" id="UP001285636">
    <property type="component" value="Unassembled WGS sequence"/>
</dbReference>
<dbReference type="GO" id="GO:0004321">
    <property type="term" value="F:fatty-acyl-CoA synthase activity"/>
    <property type="evidence" value="ECO:0007669"/>
    <property type="project" value="TreeGrafter"/>
</dbReference>
<dbReference type="RefSeq" id="WP_323468103.1">
    <property type="nucleotide sequence ID" value="NZ_JAWJAY010000853.1"/>
</dbReference>
<reference evidence="6" key="1">
    <citation type="submission" date="2023-10" db="EMBL/GenBank/DDBJ databases">
        <title>Screening of Alkalihalophilus pseudofirmusBZ-TG-HK211 and Its Alleviation of Salt Stress on Rapeseed Growth.</title>
        <authorList>
            <person name="Zhao B."/>
            <person name="Guo T."/>
        </authorList>
    </citation>
    <scope>NUCLEOTIDE SEQUENCE</scope>
    <source>
        <strain evidence="6">BZ-TG-HK211</strain>
    </source>
</reference>
<accession>A0AAJ2U3X8</accession>
<feature type="non-terminal residue" evidence="6">
    <location>
        <position position="1"/>
    </location>
</feature>
<evidence type="ECO:0000256" key="2">
    <source>
        <dbReference type="ARBA" id="ARBA00022598"/>
    </source>
</evidence>
<proteinExistence type="inferred from homology"/>
<comment type="similarity">
    <text evidence="1">Belongs to the ATP-dependent AMP-binding enzyme family.</text>
</comment>
<dbReference type="GO" id="GO:0005524">
    <property type="term" value="F:ATP binding"/>
    <property type="evidence" value="ECO:0007669"/>
    <property type="project" value="UniProtKB-KW"/>
</dbReference>
<evidence type="ECO:0000259" key="5">
    <source>
        <dbReference type="Pfam" id="PF00501"/>
    </source>
</evidence>
<evidence type="ECO:0000256" key="4">
    <source>
        <dbReference type="ARBA" id="ARBA00022840"/>
    </source>
</evidence>